<sequence>MEKKKRALVFVSLISFLLGFFVVPASTAATLKPCTASQKAQVANYSRQYYSLADLRKLSETKLSQAKLKYESASATGNASSAALAKLDMQSAQGSIDSYNRQMTAVRVKQDAITKKCKYDSNAASTGKKSACTSSIKYTLSSLASQYQYQQDLRKINIEGMYAARIKASNAISWGKLSDAAKYNIDISNYLRDLQGVNLQASLIKEEFVNYNSSCTGSGVTLPPEYVAPPDPSEQSDTPATPAKDACTSATCMPSAWSNAQSMSGSNGMPFHETADYSSGMTTTCINRGSGSIGVSNARIVMAFTASTSWKKDYLSTPAENDFFKKDSEIGGASAEMKYFDVPAKVVRYDTTPLTTDYKKIQYIPAATLTTHLCDAKVPFTFDVDKKISPNIAGVGFFYLSTISDGRTLMVFMSGYDVQHFKTPQFTAKFSNDEEQITYTGKAMGISAMTGGTDYIKPNARSFGSLCFRIDGNEKTFPCSVLFNNSNDFSGTLSTSTLSSGSHTLEMYVPTAPDKEISTAKYTFTLTRKSISESDAAARLKVDQAIATCSPNFLGALPLTVSTYSPYPGKQFTMTLTSTSWGKFDETQISRLKPGELATLDLKYLYIPLTASWVNPGPVTDINANTLVVTVAGGGERAGEYQSLNSRADSIWRSPWPVGEVRTMNFSITLASCGKPSTYVFFHPQG</sequence>
<accession>A0A6J6RAI8</accession>
<gene>
    <name evidence="2" type="ORF">UFOPK2593_01547</name>
    <name evidence="3" type="ORF">UFOPK4295_00863</name>
</gene>
<evidence type="ECO:0000313" key="3">
    <source>
        <dbReference type="EMBL" id="CAB5049969.1"/>
    </source>
</evidence>
<organism evidence="2">
    <name type="scientific">freshwater metagenome</name>
    <dbReference type="NCBI Taxonomy" id="449393"/>
    <lineage>
        <taxon>unclassified sequences</taxon>
        <taxon>metagenomes</taxon>
        <taxon>ecological metagenomes</taxon>
    </lineage>
</organism>
<protein>
    <submittedName>
        <fullName evidence="2">Unannotated protein</fullName>
    </submittedName>
</protein>
<reference evidence="2" key="1">
    <citation type="submission" date="2020-05" db="EMBL/GenBank/DDBJ databases">
        <authorList>
            <person name="Chiriac C."/>
            <person name="Salcher M."/>
            <person name="Ghai R."/>
            <person name="Kavagutti S V."/>
        </authorList>
    </citation>
    <scope>NUCLEOTIDE SEQUENCE</scope>
</reference>
<feature type="region of interest" description="Disordered" evidence="1">
    <location>
        <begin position="222"/>
        <end position="246"/>
    </location>
</feature>
<evidence type="ECO:0000256" key="1">
    <source>
        <dbReference type="SAM" id="MobiDB-lite"/>
    </source>
</evidence>
<name>A0A6J6RAI8_9ZZZZ</name>
<evidence type="ECO:0000313" key="2">
    <source>
        <dbReference type="EMBL" id="CAB4718488.1"/>
    </source>
</evidence>
<dbReference type="AlphaFoldDB" id="A0A6J6RAI8"/>
<proteinExistence type="predicted"/>
<dbReference type="EMBL" id="CAFBQF010000040">
    <property type="protein sequence ID" value="CAB5049969.1"/>
    <property type="molecule type" value="Genomic_DNA"/>
</dbReference>
<dbReference type="EMBL" id="CAEZXW010000164">
    <property type="protein sequence ID" value="CAB4718488.1"/>
    <property type="molecule type" value="Genomic_DNA"/>
</dbReference>